<dbReference type="AlphaFoldDB" id="A0A813Y6N9"/>
<comment type="caution">
    <text evidence="9">The sequence shown here is derived from an EMBL/GenBank/DDBJ whole genome shotgun (WGS) entry which is preliminary data.</text>
</comment>
<accession>A0A813Y6N9</accession>
<evidence type="ECO:0000256" key="3">
    <source>
        <dbReference type="ARBA" id="ARBA00022692"/>
    </source>
</evidence>
<feature type="region of interest" description="Disordered" evidence="6">
    <location>
        <begin position="34"/>
        <end position="101"/>
    </location>
</feature>
<proteinExistence type="inferred from homology"/>
<feature type="transmembrane region" description="Helical" evidence="7">
    <location>
        <begin position="189"/>
        <end position="212"/>
    </location>
</feature>
<evidence type="ECO:0000313" key="12">
    <source>
        <dbReference type="Proteomes" id="UP000663852"/>
    </source>
</evidence>
<organism evidence="9 12">
    <name type="scientific">Adineta ricciae</name>
    <name type="common">Rotifer</name>
    <dbReference type="NCBI Taxonomy" id="249248"/>
    <lineage>
        <taxon>Eukaryota</taxon>
        <taxon>Metazoa</taxon>
        <taxon>Spiralia</taxon>
        <taxon>Gnathifera</taxon>
        <taxon>Rotifera</taxon>
        <taxon>Eurotatoria</taxon>
        <taxon>Bdelloidea</taxon>
        <taxon>Adinetida</taxon>
        <taxon>Adinetidae</taxon>
        <taxon>Adineta</taxon>
    </lineage>
</organism>
<evidence type="ECO:0000313" key="10">
    <source>
        <dbReference type="EMBL" id="CAF1327818.1"/>
    </source>
</evidence>
<keyword evidence="4 7" id="KW-1133">Transmembrane helix</keyword>
<dbReference type="GO" id="GO:0007165">
    <property type="term" value="P:signal transduction"/>
    <property type="evidence" value="ECO:0007669"/>
    <property type="project" value="TreeGrafter"/>
</dbReference>
<dbReference type="SMART" id="SM00014">
    <property type="entry name" value="acidPPc"/>
    <property type="match status" value="1"/>
</dbReference>
<dbReference type="Proteomes" id="UP000663852">
    <property type="component" value="Unassembled WGS sequence"/>
</dbReference>
<dbReference type="Pfam" id="PF01569">
    <property type="entry name" value="PAP2"/>
    <property type="match status" value="1"/>
</dbReference>
<keyword evidence="5 7" id="KW-0472">Membrane</keyword>
<evidence type="ECO:0000256" key="5">
    <source>
        <dbReference type="ARBA" id="ARBA00023136"/>
    </source>
</evidence>
<reference evidence="9" key="1">
    <citation type="submission" date="2021-02" db="EMBL/GenBank/DDBJ databases">
        <authorList>
            <person name="Nowell W R."/>
        </authorList>
    </citation>
    <scope>NUCLEOTIDE SEQUENCE</scope>
</reference>
<feature type="compositionally biased region" description="Polar residues" evidence="6">
    <location>
        <begin position="452"/>
        <end position="467"/>
    </location>
</feature>
<comment type="similarity">
    <text evidence="2">Belongs to the PA-phosphatase related phosphoesterase family.</text>
</comment>
<dbReference type="Proteomes" id="UP000663828">
    <property type="component" value="Unassembled WGS sequence"/>
</dbReference>
<dbReference type="GO" id="GO:0005886">
    <property type="term" value="C:plasma membrane"/>
    <property type="evidence" value="ECO:0007669"/>
    <property type="project" value="TreeGrafter"/>
</dbReference>
<evidence type="ECO:0000256" key="6">
    <source>
        <dbReference type="SAM" id="MobiDB-lite"/>
    </source>
</evidence>
<name>A0A813Y6N9_ADIRI</name>
<feature type="region of interest" description="Disordered" evidence="6">
    <location>
        <begin position="421"/>
        <end position="498"/>
    </location>
</feature>
<dbReference type="SUPFAM" id="SSF48317">
    <property type="entry name" value="Acid phosphatase/Vanadium-dependent haloperoxidase"/>
    <property type="match status" value="1"/>
</dbReference>
<dbReference type="PANTHER" id="PTHR10165:SF103">
    <property type="entry name" value="PHOSPHOLIPID PHOSPHATASE HOMOLOG 1.2 HOMOLOG"/>
    <property type="match status" value="1"/>
</dbReference>
<dbReference type="PANTHER" id="PTHR10165">
    <property type="entry name" value="LIPID PHOSPHATE PHOSPHATASE"/>
    <property type="match status" value="1"/>
</dbReference>
<feature type="transmembrane region" description="Helical" evidence="7">
    <location>
        <begin position="233"/>
        <end position="255"/>
    </location>
</feature>
<protein>
    <recommendedName>
        <fullName evidence="8">Phosphatidic acid phosphatase type 2/haloperoxidase domain-containing protein</fullName>
    </recommendedName>
</protein>
<sequence length="498" mass="56229">MFISSASRQKYIADEHPLRVRGTPEYNPLYDAFQPNPSVPPRINQHDFRPITPQPPPRYLSHFHDTESAYDKPRSFGFDNEPKQRSTNGQRQHSTHGHQLGESAADSEIDLLMDKLGGDTSAANDGEACSNRKTRRRRRILYNLFDFLAIVGTCTIFGLIYVFIKPVQRGFFCDDTSIQYPFRPDTIPMWVLAIYGGLGPILIFCCVELWVVRPFSCGRAAGGHSVKQRRTDYLKVIFHTVFLFILGIAVCFLITEVGKRTIGRLRPYYLTVCNPVWANLNCTKTVSTASGPVTIPQYITNHYCNSSASELELQEAKLSFPSGHSSYSTYAFVFLFVYFEARIICPNIQFLKPFLQCLCIATAFFTCLSRVTDYKHHATDVIGGALIGFCIAVFSAVRVGTYLWDLSVYCETEDETKKDRLPKEERITIPGVETRQTGELRSGDSAQESRSRNVNRSNYDNVTSMQPHEQHRGVSNIVKTAGGQQRPSPSRGYEEANV</sequence>
<dbReference type="InterPro" id="IPR036938">
    <property type="entry name" value="PAP2/HPO_sf"/>
</dbReference>
<dbReference type="OrthoDB" id="8907274at2759"/>
<keyword evidence="3 7" id="KW-0812">Transmembrane</keyword>
<keyword evidence="11" id="KW-1185">Reference proteome</keyword>
<feature type="domain" description="Phosphatidic acid phosphatase type 2/haloperoxidase" evidence="8">
    <location>
        <begin position="241"/>
        <end position="396"/>
    </location>
</feature>
<evidence type="ECO:0000256" key="1">
    <source>
        <dbReference type="ARBA" id="ARBA00004141"/>
    </source>
</evidence>
<evidence type="ECO:0000256" key="2">
    <source>
        <dbReference type="ARBA" id="ARBA00008816"/>
    </source>
</evidence>
<dbReference type="CDD" id="cd03384">
    <property type="entry name" value="PAP2_wunen"/>
    <property type="match status" value="1"/>
</dbReference>
<evidence type="ECO:0000313" key="9">
    <source>
        <dbReference type="EMBL" id="CAF0877507.1"/>
    </source>
</evidence>
<gene>
    <name evidence="9" type="ORF">EDS130_LOCUS8615</name>
    <name evidence="10" type="ORF">XAT740_LOCUS30270</name>
</gene>
<evidence type="ECO:0000256" key="7">
    <source>
        <dbReference type="SAM" id="Phobius"/>
    </source>
</evidence>
<comment type="subcellular location">
    <subcellularLocation>
        <location evidence="1">Membrane</location>
        <topology evidence="1">Multi-pass membrane protein</topology>
    </subcellularLocation>
</comment>
<dbReference type="Gene3D" id="1.20.144.10">
    <property type="entry name" value="Phosphatidic acid phosphatase type 2/haloperoxidase"/>
    <property type="match status" value="1"/>
</dbReference>
<feature type="transmembrane region" description="Helical" evidence="7">
    <location>
        <begin position="140"/>
        <end position="164"/>
    </location>
</feature>
<feature type="compositionally biased region" description="Basic and acidic residues" evidence="6">
    <location>
        <begin position="436"/>
        <end position="451"/>
    </location>
</feature>
<dbReference type="GO" id="GO:0046839">
    <property type="term" value="P:phospholipid dephosphorylation"/>
    <property type="evidence" value="ECO:0007669"/>
    <property type="project" value="TreeGrafter"/>
</dbReference>
<evidence type="ECO:0000313" key="11">
    <source>
        <dbReference type="Proteomes" id="UP000663828"/>
    </source>
</evidence>
<evidence type="ECO:0000256" key="4">
    <source>
        <dbReference type="ARBA" id="ARBA00022989"/>
    </source>
</evidence>
<dbReference type="InterPro" id="IPR043216">
    <property type="entry name" value="PAP-like"/>
</dbReference>
<evidence type="ECO:0000259" key="8">
    <source>
        <dbReference type="SMART" id="SM00014"/>
    </source>
</evidence>
<dbReference type="InterPro" id="IPR000326">
    <property type="entry name" value="PAP2/HPO"/>
</dbReference>
<dbReference type="EMBL" id="CAJNOR010002685">
    <property type="protein sequence ID" value="CAF1327818.1"/>
    <property type="molecule type" value="Genomic_DNA"/>
</dbReference>
<feature type="compositionally biased region" description="Basic and acidic residues" evidence="6">
    <location>
        <begin position="62"/>
        <end position="84"/>
    </location>
</feature>
<dbReference type="EMBL" id="CAJNOJ010000028">
    <property type="protein sequence ID" value="CAF0877507.1"/>
    <property type="molecule type" value="Genomic_DNA"/>
</dbReference>
<dbReference type="GO" id="GO:0008195">
    <property type="term" value="F:phosphatidate phosphatase activity"/>
    <property type="evidence" value="ECO:0007669"/>
    <property type="project" value="TreeGrafter"/>
</dbReference>
<dbReference type="GO" id="GO:0006644">
    <property type="term" value="P:phospholipid metabolic process"/>
    <property type="evidence" value="ECO:0007669"/>
    <property type="project" value="InterPro"/>
</dbReference>